<keyword evidence="4" id="KW-0560">Oxidoreductase</keyword>
<dbReference type="STRING" id="454130.A0A0U5GP42"/>
<dbReference type="PANTHER" id="PTHR42973:SF22">
    <property type="entry name" value="FAD-BINDING PCMH-TYPE DOMAIN-CONTAINING PROTEIN-RELATED"/>
    <property type="match status" value="1"/>
</dbReference>
<evidence type="ECO:0000256" key="2">
    <source>
        <dbReference type="ARBA" id="ARBA00022630"/>
    </source>
</evidence>
<dbReference type="InterPro" id="IPR036318">
    <property type="entry name" value="FAD-bd_PCMH-like_sf"/>
</dbReference>
<evidence type="ECO:0000256" key="4">
    <source>
        <dbReference type="ARBA" id="ARBA00023002"/>
    </source>
</evidence>
<reference evidence="7" key="1">
    <citation type="journal article" date="2016" name="Genome Announc.">
        <title>Draft genome sequences of fungus Aspergillus calidoustus.</title>
        <authorList>
            <person name="Horn F."/>
            <person name="Linde J."/>
            <person name="Mattern D.J."/>
            <person name="Walther G."/>
            <person name="Guthke R."/>
            <person name="Scherlach K."/>
            <person name="Martin K."/>
            <person name="Brakhage A.A."/>
            <person name="Petzke L."/>
            <person name="Valiante V."/>
        </authorList>
    </citation>
    <scope>NUCLEOTIDE SEQUENCE [LARGE SCALE GENOMIC DNA]</scope>
    <source>
        <strain evidence="7">SF006504</strain>
    </source>
</reference>
<accession>A0A0U5GP42</accession>
<dbReference type="EMBL" id="CDMC01000002">
    <property type="protein sequence ID" value="CEN60223.1"/>
    <property type="molecule type" value="Genomic_DNA"/>
</dbReference>
<evidence type="ECO:0000256" key="3">
    <source>
        <dbReference type="ARBA" id="ARBA00022827"/>
    </source>
</evidence>
<dbReference type="InterPro" id="IPR006094">
    <property type="entry name" value="Oxid_FAD_bind_N"/>
</dbReference>
<dbReference type="Proteomes" id="UP000054771">
    <property type="component" value="Unassembled WGS sequence"/>
</dbReference>
<dbReference type="OrthoDB" id="2151789at2759"/>
<keyword evidence="2" id="KW-0285">Flavoprotein</keyword>
<feature type="domain" description="FAD-binding PCMH-type" evidence="5">
    <location>
        <begin position="40"/>
        <end position="210"/>
    </location>
</feature>
<evidence type="ECO:0000256" key="1">
    <source>
        <dbReference type="ARBA" id="ARBA00005466"/>
    </source>
</evidence>
<gene>
    <name evidence="6" type="ORF">ASPCAL02664</name>
</gene>
<dbReference type="Gene3D" id="3.30.465.10">
    <property type="match status" value="1"/>
</dbReference>
<dbReference type="PANTHER" id="PTHR42973">
    <property type="entry name" value="BINDING OXIDOREDUCTASE, PUTATIVE (AFU_ORTHOLOGUE AFUA_1G17690)-RELATED"/>
    <property type="match status" value="1"/>
</dbReference>
<comment type="similarity">
    <text evidence="1">Belongs to the oxygen-dependent FAD-linked oxidoreductase family.</text>
</comment>
<dbReference type="OMA" id="LLLTYWK"/>
<dbReference type="SUPFAM" id="SSF56176">
    <property type="entry name" value="FAD-binding/transporter-associated domain-like"/>
    <property type="match status" value="1"/>
</dbReference>
<sequence length="480" mass="51619">MSIALAIKALQAKFPASQILLRGTDEFTDRNNSYLSALESDLTPAAIFQPKSTEEVSQFLQIIHPLKAPFAVRGAGQQPLPGCANIQDGITLDLGLLTGIEVKDNGTVSIGAGARWGSVYEALDGKKLGVTGSRSSKGGIGGLALSGGLSFFSSREGFISDNVLTYEIVLASGKTINANSAENSDLWLALRGGGNNFGIVTRYELRTFPQPQPFWSGSIYYFQPSFEGQIDALVGELNKKGDASEETHLMLSVGYAAQFGQTMCQNQVYYTGESEGSAVPEVLRVFTDIQPKLDQISSVQQMSLKDAAAQQAAAAMDNQRCAYMNTTIKADAATLKAIVSIYTTALEPIKSIDGLVCSLTLQPYPLSLLQKSAELGGNSLGLSPESGPLVSLLLLAYWAKKDDDEKLITAQKDTLDKIRAEAANRGVHVSFEFLNYAFSQQDPIGSYGVESGERLREVSRKYDPEGVFQKLVPGGFKLFT</sequence>
<name>A0A0U5GP42_ASPCI</name>
<organism evidence="6 7">
    <name type="scientific">Aspergillus calidoustus</name>
    <dbReference type="NCBI Taxonomy" id="454130"/>
    <lineage>
        <taxon>Eukaryota</taxon>
        <taxon>Fungi</taxon>
        <taxon>Dikarya</taxon>
        <taxon>Ascomycota</taxon>
        <taxon>Pezizomycotina</taxon>
        <taxon>Eurotiomycetes</taxon>
        <taxon>Eurotiomycetidae</taxon>
        <taxon>Eurotiales</taxon>
        <taxon>Aspergillaceae</taxon>
        <taxon>Aspergillus</taxon>
        <taxon>Aspergillus subgen. Nidulantes</taxon>
    </lineage>
</organism>
<evidence type="ECO:0000313" key="7">
    <source>
        <dbReference type="Proteomes" id="UP000054771"/>
    </source>
</evidence>
<dbReference type="InterPro" id="IPR016169">
    <property type="entry name" value="FAD-bd_PCMH_sub2"/>
</dbReference>
<dbReference type="InterPro" id="IPR016166">
    <property type="entry name" value="FAD-bd_PCMH"/>
</dbReference>
<proteinExistence type="inferred from homology"/>
<dbReference type="Pfam" id="PF01565">
    <property type="entry name" value="FAD_binding_4"/>
    <property type="match status" value="1"/>
</dbReference>
<dbReference type="AlphaFoldDB" id="A0A0U5GP42"/>
<evidence type="ECO:0000313" key="6">
    <source>
        <dbReference type="EMBL" id="CEN60223.1"/>
    </source>
</evidence>
<keyword evidence="7" id="KW-1185">Reference proteome</keyword>
<dbReference type="GO" id="GO:0016491">
    <property type="term" value="F:oxidoreductase activity"/>
    <property type="evidence" value="ECO:0007669"/>
    <property type="project" value="UniProtKB-KW"/>
</dbReference>
<dbReference type="PROSITE" id="PS51387">
    <property type="entry name" value="FAD_PCMH"/>
    <property type="match status" value="1"/>
</dbReference>
<dbReference type="GO" id="GO:0071949">
    <property type="term" value="F:FAD binding"/>
    <property type="evidence" value="ECO:0007669"/>
    <property type="project" value="InterPro"/>
</dbReference>
<evidence type="ECO:0000259" key="5">
    <source>
        <dbReference type="PROSITE" id="PS51387"/>
    </source>
</evidence>
<dbReference type="InterPro" id="IPR050416">
    <property type="entry name" value="FAD-linked_Oxidoreductase"/>
</dbReference>
<protein>
    <recommendedName>
        <fullName evidence="5">FAD-binding PCMH-type domain-containing protein</fullName>
    </recommendedName>
</protein>
<keyword evidence="3" id="KW-0274">FAD</keyword>